<dbReference type="AlphaFoldDB" id="A0A7W6FW75"/>
<dbReference type="Gene3D" id="3.60.15.10">
    <property type="entry name" value="Ribonuclease Z/Hydroxyacylglutathione hydrolase-like"/>
    <property type="match status" value="1"/>
</dbReference>
<dbReference type="InterPro" id="IPR001279">
    <property type="entry name" value="Metallo-B-lactamas"/>
</dbReference>
<evidence type="ECO:0000256" key="1">
    <source>
        <dbReference type="ARBA" id="ARBA00005250"/>
    </source>
</evidence>
<dbReference type="SMART" id="SM00849">
    <property type="entry name" value="Lactamase_B"/>
    <property type="match status" value="1"/>
</dbReference>
<organism evidence="3 4">
    <name type="scientific">Aureimonas phyllosphaerae</name>
    <dbReference type="NCBI Taxonomy" id="1166078"/>
    <lineage>
        <taxon>Bacteria</taxon>
        <taxon>Pseudomonadati</taxon>
        <taxon>Pseudomonadota</taxon>
        <taxon>Alphaproteobacteria</taxon>
        <taxon>Hyphomicrobiales</taxon>
        <taxon>Aurantimonadaceae</taxon>
        <taxon>Aureimonas</taxon>
    </lineage>
</organism>
<comment type="caution">
    <text evidence="3">The sequence shown here is derived from an EMBL/GenBank/DDBJ whole genome shotgun (WGS) entry which is preliminary data.</text>
</comment>
<dbReference type="RefSeq" id="WP_090964932.1">
    <property type="nucleotide sequence ID" value="NZ_FOOA01000015.1"/>
</dbReference>
<dbReference type="Pfam" id="PF00753">
    <property type="entry name" value="Lactamase_B"/>
    <property type="match status" value="1"/>
</dbReference>
<evidence type="ECO:0000259" key="2">
    <source>
        <dbReference type="SMART" id="SM00849"/>
    </source>
</evidence>
<dbReference type="PANTHER" id="PTHR42951">
    <property type="entry name" value="METALLO-BETA-LACTAMASE DOMAIN-CONTAINING"/>
    <property type="match status" value="1"/>
</dbReference>
<evidence type="ECO:0000313" key="3">
    <source>
        <dbReference type="EMBL" id="MBB3937590.1"/>
    </source>
</evidence>
<gene>
    <name evidence="3" type="ORF">GGR05_003757</name>
</gene>
<keyword evidence="4" id="KW-1185">Reference proteome</keyword>
<dbReference type="GO" id="GO:0017001">
    <property type="term" value="P:antibiotic catabolic process"/>
    <property type="evidence" value="ECO:0007669"/>
    <property type="project" value="UniProtKB-ARBA"/>
</dbReference>
<feature type="domain" description="Metallo-beta-lactamase" evidence="2">
    <location>
        <begin position="25"/>
        <end position="209"/>
    </location>
</feature>
<dbReference type="GO" id="GO:0016787">
    <property type="term" value="F:hydrolase activity"/>
    <property type="evidence" value="ECO:0007669"/>
    <property type="project" value="UniProtKB-KW"/>
</dbReference>
<dbReference type="InterPro" id="IPR050855">
    <property type="entry name" value="NDM-1-like"/>
</dbReference>
<dbReference type="InterPro" id="IPR036866">
    <property type="entry name" value="RibonucZ/Hydroxyglut_hydro"/>
</dbReference>
<proteinExistence type="inferred from homology"/>
<accession>A0A7W6FW75</accession>
<sequence length="290" mass="31669">MGSGIELATYPGLDERISVLRLGTTVDAIFVRTARFDVLIDTLDTPETCREAMELVGAERGGRPLVVVNSHMDWDHFWGNAAVAGRAAIVAHEAARERFRNGSVHEVLRRKAAEDARFGAVELHPPTLFFSDRIGLDGGDLTLELLHTPGHAPDHVVVWIPELRTCLAVDAVENPIPKVWSDDPADLASLVASLHRIRRLGAQHLVLAHGQTDAPSTMDRNLAYFEALAERVGALGAAPSVAPDDALPDGLRLTDFVEGIDALPDAARRFYERFHRANLAATIRSVHGRR</sequence>
<evidence type="ECO:0000313" key="4">
    <source>
        <dbReference type="Proteomes" id="UP000531216"/>
    </source>
</evidence>
<dbReference type="EMBL" id="JACIDO010000010">
    <property type="protein sequence ID" value="MBB3937590.1"/>
    <property type="molecule type" value="Genomic_DNA"/>
</dbReference>
<protein>
    <submittedName>
        <fullName evidence="3">Glyoxylase-like metal-dependent hydrolase (Beta-lactamase superfamily II)</fullName>
    </submittedName>
</protein>
<name>A0A7W6FW75_9HYPH</name>
<keyword evidence="3" id="KW-0378">Hydrolase</keyword>
<dbReference type="SUPFAM" id="SSF56281">
    <property type="entry name" value="Metallo-hydrolase/oxidoreductase"/>
    <property type="match status" value="1"/>
</dbReference>
<dbReference type="PANTHER" id="PTHR42951:SF4">
    <property type="entry name" value="ACYL-COENZYME A THIOESTERASE MBLAC2"/>
    <property type="match status" value="1"/>
</dbReference>
<dbReference type="Proteomes" id="UP000531216">
    <property type="component" value="Unassembled WGS sequence"/>
</dbReference>
<dbReference type="OrthoDB" id="7253658at2"/>
<comment type="similarity">
    <text evidence="1">Belongs to the metallo-beta-lactamase superfamily. Class-B beta-lactamase family.</text>
</comment>
<reference evidence="3 4" key="1">
    <citation type="submission" date="2020-08" db="EMBL/GenBank/DDBJ databases">
        <title>Genomic Encyclopedia of Type Strains, Phase IV (KMG-IV): sequencing the most valuable type-strain genomes for metagenomic binning, comparative biology and taxonomic classification.</title>
        <authorList>
            <person name="Goeker M."/>
        </authorList>
    </citation>
    <scope>NUCLEOTIDE SEQUENCE [LARGE SCALE GENOMIC DNA]</scope>
    <source>
        <strain evidence="3 4">DSM 25024</strain>
    </source>
</reference>